<gene>
    <name evidence="12" type="ORF">RDB_LOCUS102507</name>
</gene>
<dbReference type="SUPFAM" id="SSF51445">
    <property type="entry name" value="(Trans)glycosidases"/>
    <property type="match status" value="1"/>
</dbReference>
<evidence type="ECO:0000256" key="9">
    <source>
        <dbReference type="ARBA" id="ARBA00023326"/>
    </source>
</evidence>
<dbReference type="InterPro" id="IPR017853">
    <property type="entry name" value="GH"/>
</dbReference>
<keyword evidence="5" id="KW-0732">Signal</keyword>
<sequence length="326" mass="36456">MPIFGCFTLSTFCGPTTPQIDKLVHVPNGLKPRHKTLTADEEFFVTFGWPAGLPFEVHQHQIEHVRTSAVELYDVALRELGGAMAWSSEIGFSIESIKLYIKKLARFAGDWARLNRMEAYLRENEIKGEIAEQHTRNDYNTDWTGSKSDAYYKLAKSLLAQRVPLHGIGFRKLDMFDFELAGIKLSLPESHLIVNKFPRTVQANFQRFANLGLEIAITELDIRMTLPATNELLKAQAENYAYMVKSCLAISKCVGVTIWDASDDVSVLVNYTLPRLILSCHKHSWIPSVNPGQGAALLFNGNKQPKPAYYSVADTLAAASVSSSWS</sequence>
<evidence type="ECO:0000256" key="4">
    <source>
        <dbReference type="ARBA" id="ARBA00022651"/>
    </source>
</evidence>
<evidence type="ECO:0000256" key="8">
    <source>
        <dbReference type="ARBA" id="ARBA00023295"/>
    </source>
</evidence>
<keyword evidence="6" id="KW-0378">Hydrolase</keyword>
<dbReference type="EMBL" id="CAJNJQ010002175">
    <property type="protein sequence ID" value="CAE7167966.1"/>
    <property type="molecule type" value="Genomic_DNA"/>
</dbReference>
<feature type="domain" description="GH10" evidence="11">
    <location>
        <begin position="137"/>
        <end position="315"/>
    </location>
</feature>
<proteinExistence type="inferred from homology"/>
<dbReference type="SMART" id="SM00633">
    <property type="entry name" value="Glyco_10"/>
    <property type="match status" value="1"/>
</dbReference>
<keyword evidence="7" id="KW-0119">Carbohydrate metabolism</keyword>
<evidence type="ECO:0000256" key="3">
    <source>
        <dbReference type="ARBA" id="ARBA00012590"/>
    </source>
</evidence>
<evidence type="ECO:0000256" key="2">
    <source>
        <dbReference type="ARBA" id="ARBA00007495"/>
    </source>
</evidence>
<dbReference type="Proteomes" id="UP000663827">
    <property type="component" value="Unassembled WGS sequence"/>
</dbReference>
<dbReference type="GO" id="GO:0031176">
    <property type="term" value="F:endo-1,4-beta-xylanase activity"/>
    <property type="evidence" value="ECO:0007669"/>
    <property type="project" value="UniProtKB-EC"/>
</dbReference>
<reference evidence="12" key="1">
    <citation type="submission" date="2021-01" db="EMBL/GenBank/DDBJ databases">
        <authorList>
            <person name="Kaushik A."/>
        </authorList>
    </citation>
    <scope>NUCLEOTIDE SEQUENCE</scope>
    <source>
        <strain evidence="12">AG5</strain>
    </source>
</reference>
<evidence type="ECO:0000259" key="11">
    <source>
        <dbReference type="PROSITE" id="PS51760"/>
    </source>
</evidence>
<keyword evidence="4" id="KW-0858">Xylan degradation</keyword>
<dbReference type="Gene3D" id="3.20.20.80">
    <property type="entry name" value="Glycosidases"/>
    <property type="match status" value="1"/>
</dbReference>
<dbReference type="Pfam" id="PF00331">
    <property type="entry name" value="Glyco_hydro_10"/>
    <property type="match status" value="1"/>
</dbReference>
<keyword evidence="9" id="KW-0624">Polysaccharide degradation</keyword>
<name>A0A8H3E2R6_9AGAM</name>
<comment type="caution">
    <text evidence="12">The sequence shown here is derived from an EMBL/GenBank/DDBJ whole genome shotgun (WGS) entry which is preliminary data.</text>
</comment>
<evidence type="ECO:0000256" key="6">
    <source>
        <dbReference type="ARBA" id="ARBA00022801"/>
    </source>
</evidence>
<evidence type="ECO:0000313" key="13">
    <source>
        <dbReference type="Proteomes" id="UP000663827"/>
    </source>
</evidence>
<dbReference type="PANTHER" id="PTHR31490">
    <property type="entry name" value="GLYCOSYL HYDROLASE"/>
    <property type="match status" value="1"/>
</dbReference>
<accession>A0A8H3E2R6</accession>
<evidence type="ECO:0000256" key="5">
    <source>
        <dbReference type="ARBA" id="ARBA00022729"/>
    </source>
</evidence>
<dbReference type="InterPro" id="IPR031158">
    <property type="entry name" value="GH10_AS"/>
</dbReference>
<dbReference type="PROSITE" id="PS00591">
    <property type="entry name" value="GH10_1"/>
    <property type="match status" value="1"/>
</dbReference>
<dbReference type="InterPro" id="IPR044846">
    <property type="entry name" value="GH10"/>
</dbReference>
<evidence type="ECO:0000313" key="12">
    <source>
        <dbReference type="EMBL" id="CAE7167966.1"/>
    </source>
</evidence>
<evidence type="ECO:0000256" key="10">
    <source>
        <dbReference type="PROSITE-ProRule" id="PRU10061"/>
    </source>
</evidence>
<protein>
    <recommendedName>
        <fullName evidence="3">endo-1,4-beta-xylanase</fullName>
        <ecNumber evidence="3">3.2.1.8</ecNumber>
    </recommendedName>
</protein>
<dbReference type="EC" id="3.2.1.8" evidence="3"/>
<dbReference type="PROSITE" id="PS51760">
    <property type="entry name" value="GH10_2"/>
    <property type="match status" value="1"/>
</dbReference>
<feature type="active site" description="Nucleophile" evidence="10">
    <location>
        <position position="219"/>
    </location>
</feature>
<comment type="similarity">
    <text evidence="2">Belongs to the glycosyl hydrolase 10 (cellulase F) family.</text>
</comment>
<dbReference type="GO" id="GO:0045493">
    <property type="term" value="P:xylan catabolic process"/>
    <property type="evidence" value="ECO:0007669"/>
    <property type="project" value="UniProtKB-KW"/>
</dbReference>
<dbReference type="PANTHER" id="PTHR31490:SF88">
    <property type="entry name" value="BETA-XYLANASE"/>
    <property type="match status" value="1"/>
</dbReference>
<organism evidence="12 13">
    <name type="scientific">Rhizoctonia solani</name>
    <dbReference type="NCBI Taxonomy" id="456999"/>
    <lineage>
        <taxon>Eukaryota</taxon>
        <taxon>Fungi</taxon>
        <taxon>Dikarya</taxon>
        <taxon>Basidiomycota</taxon>
        <taxon>Agaricomycotina</taxon>
        <taxon>Agaricomycetes</taxon>
        <taxon>Cantharellales</taxon>
        <taxon>Ceratobasidiaceae</taxon>
        <taxon>Rhizoctonia</taxon>
    </lineage>
</organism>
<evidence type="ECO:0000256" key="7">
    <source>
        <dbReference type="ARBA" id="ARBA00023277"/>
    </source>
</evidence>
<dbReference type="AlphaFoldDB" id="A0A8H3E2R6"/>
<comment type="catalytic activity">
    <reaction evidence="1">
        <text>Endohydrolysis of (1-&gt;4)-beta-D-xylosidic linkages in xylans.</text>
        <dbReference type="EC" id="3.2.1.8"/>
    </reaction>
</comment>
<dbReference type="InterPro" id="IPR001000">
    <property type="entry name" value="GH10_dom"/>
</dbReference>
<keyword evidence="8" id="KW-0326">Glycosidase</keyword>
<evidence type="ECO:0000256" key="1">
    <source>
        <dbReference type="ARBA" id="ARBA00000681"/>
    </source>
</evidence>